<feature type="domain" description="Histidine kinase" evidence="16">
    <location>
        <begin position="925"/>
        <end position="1141"/>
    </location>
</feature>
<dbReference type="SUPFAM" id="SSF47384">
    <property type="entry name" value="Homodimeric domain of signal transducing histidine kinase"/>
    <property type="match status" value="1"/>
</dbReference>
<keyword evidence="6" id="KW-0418">Kinase</keyword>
<keyword evidence="10" id="KW-0238">DNA-binding</keyword>
<dbReference type="SMART" id="SM00388">
    <property type="entry name" value="HisKA"/>
    <property type="match status" value="1"/>
</dbReference>
<evidence type="ECO:0000256" key="12">
    <source>
        <dbReference type="PROSITE-ProRule" id="PRU00169"/>
    </source>
</evidence>
<evidence type="ECO:0000256" key="6">
    <source>
        <dbReference type="ARBA" id="ARBA00022777"/>
    </source>
</evidence>
<dbReference type="Pfam" id="PF12833">
    <property type="entry name" value="HTH_18"/>
    <property type="match status" value="1"/>
</dbReference>
<dbReference type="Pfam" id="PF02518">
    <property type="entry name" value="HATPase_c"/>
    <property type="match status" value="1"/>
</dbReference>
<evidence type="ECO:0000259" key="17">
    <source>
        <dbReference type="PROSITE" id="PS50110"/>
    </source>
</evidence>
<evidence type="ECO:0000256" key="4">
    <source>
        <dbReference type="ARBA" id="ARBA00022679"/>
    </source>
</evidence>
<dbReference type="InterPro" id="IPR009057">
    <property type="entry name" value="Homeodomain-like_sf"/>
</dbReference>
<evidence type="ECO:0000256" key="2">
    <source>
        <dbReference type="ARBA" id="ARBA00012438"/>
    </source>
</evidence>
<dbReference type="SUPFAM" id="SSF50998">
    <property type="entry name" value="Quinoprotein alcohol dehydrogenase-like"/>
    <property type="match status" value="1"/>
</dbReference>
<dbReference type="SUPFAM" id="SSF46689">
    <property type="entry name" value="Homeodomain-like"/>
    <property type="match status" value="1"/>
</dbReference>
<evidence type="ECO:0000256" key="11">
    <source>
        <dbReference type="ARBA" id="ARBA00023163"/>
    </source>
</evidence>
<dbReference type="InterPro" id="IPR003594">
    <property type="entry name" value="HATPase_dom"/>
</dbReference>
<dbReference type="InterPro" id="IPR011047">
    <property type="entry name" value="Quinoprotein_ADH-like_sf"/>
</dbReference>
<dbReference type="InterPro" id="IPR015943">
    <property type="entry name" value="WD40/YVTN_repeat-like_dom_sf"/>
</dbReference>
<dbReference type="Pfam" id="PF07494">
    <property type="entry name" value="Reg_prop"/>
    <property type="match status" value="3"/>
</dbReference>
<dbReference type="FunFam" id="1.10.287.130:FF:000045">
    <property type="entry name" value="Two-component system sensor histidine kinase/response regulator"/>
    <property type="match status" value="1"/>
</dbReference>
<dbReference type="GeneID" id="92710681"/>
<keyword evidence="8" id="KW-0902">Two-component regulatory system</keyword>
<dbReference type="SMART" id="SM00387">
    <property type="entry name" value="HATPase_c"/>
    <property type="match status" value="1"/>
</dbReference>
<evidence type="ECO:0000259" key="15">
    <source>
        <dbReference type="PROSITE" id="PS01124"/>
    </source>
</evidence>
<evidence type="ECO:0000256" key="8">
    <source>
        <dbReference type="ARBA" id="ARBA00023012"/>
    </source>
</evidence>
<dbReference type="CDD" id="cd00082">
    <property type="entry name" value="HisKA"/>
    <property type="match status" value="1"/>
</dbReference>
<evidence type="ECO:0000256" key="14">
    <source>
        <dbReference type="SAM" id="Phobius"/>
    </source>
</evidence>
<dbReference type="SUPFAM" id="SSF63829">
    <property type="entry name" value="Calcium-dependent phosphotriesterase"/>
    <property type="match status" value="1"/>
</dbReference>
<dbReference type="Pfam" id="PF00512">
    <property type="entry name" value="HisKA"/>
    <property type="match status" value="1"/>
</dbReference>
<dbReference type="eggNOG" id="COG3292">
    <property type="taxonomic scope" value="Bacteria"/>
</dbReference>
<dbReference type="PANTHER" id="PTHR43547">
    <property type="entry name" value="TWO-COMPONENT HISTIDINE KINASE"/>
    <property type="match status" value="1"/>
</dbReference>
<dbReference type="InterPro" id="IPR011110">
    <property type="entry name" value="Reg_prop"/>
</dbReference>
<evidence type="ECO:0000259" key="16">
    <source>
        <dbReference type="PROSITE" id="PS50109"/>
    </source>
</evidence>
<evidence type="ECO:0000256" key="3">
    <source>
        <dbReference type="ARBA" id="ARBA00022553"/>
    </source>
</evidence>
<keyword evidence="7" id="KW-0067">ATP-binding</keyword>
<dbReference type="FunFam" id="3.30.565.10:FF:000037">
    <property type="entry name" value="Hybrid sensor histidine kinase/response regulator"/>
    <property type="match status" value="1"/>
</dbReference>
<evidence type="ECO:0000256" key="5">
    <source>
        <dbReference type="ARBA" id="ARBA00022741"/>
    </source>
</evidence>
<dbReference type="PROSITE" id="PS50110">
    <property type="entry name" value="RESPONSE_REGULATORY"/>
    <property type="match status" value="1"/>
</dbReference>
<dbReference type="Gene3D" id="2.60.40.10">
    <property type="entry name" value="Immunoglobulins"/>
    <property type="match status" value="1"/>
</dbReference>
<dbReference type="PROSITE" id="PS01124">
    <property type="entry name" value="HTH_ARAC_FAMILY_2"/>
    <property type="match status" value="1"/>
</dbReference>
<dbReference type="InterPro" id="IPR013783">
    <property type="entry name" value="Ig-like_fold"/>
</dbReference>
<keyword evidence="4" id="KW-0808">Transferase</keyword>
<evidence type="ECO:0000313" key="18">
    <source>
        <dbReference type="EMBL" id="SHI42964.1"/>
    </source>
</evidence>
<sequence length="1454" mass="167557">MNTKSKIILSLCIVLLFPIMLCAQPICQIQHFSIYNGLVQRTVTDIVQDSKGFIWFATWNGLNKFDGYTFKNYKAYPGDGCTLTSNRILKIIPNQYNNIWCQTYDGRVYLFDSQHEKFVDILQPIEKKEKKSFVVQKIYTLPKGVSWVVCKKGAFRIDERMLKNGDKGSITYYSPTVNNLPGKKVTNVQQDSSGDEWIFTNKGVCIIGQKALSDTTKFTSLCENHEKIYLISTDRLAIYDQQNGQLRNEIIPSISGQLNCIQSLGKDTIGVGTDNGIMLFFAQTKQFKFIDTLTKTSSNTVRIFKDSYNELWIFNRERGVTRYNLITGEKQHYETPPQNMPKAELKSRDVIFEDNQGTLWIVPHLGCLSYYDRESKELKPYYTDYSKPESKFTPVITNFYLDNQKNLWFTNNFWMDKVSFFPNASQLTIFDNGHETRALLTDKQKNLWTANKKGFIRIFNPDRSLKGYLTPDGKISKQAVSFSKNIYCFMEDEQGDIWLGSKWDGIFRLRKKGNGDFQIQEYAHNENDPYSLSNNSVYCIYQDCKKRIWIATHGGGLNLLQETPEGKTRFLHSGNLLKDYSQDKFTKVRIIKEVGNTILVGTTEGLITFGCDFKRPEDIKFHSNVRVPDTASSLSSNDVIYIYTDSQKNTYVLTFTGGINQIISDNLQTDHIQFKTYTKQNGLISDLVLSMIEDYQNNLWIISENTIAKFAPESGTFDHYNEKYLQKEIYFSEASPVIMQDQLILGTDAGLLRINPKLLSKSAYSPPIVFTGLKIQGTKLNIDIDDLKELSLKPDERNVSFQFAALDYIEPASINYAYRLKGLEEKWNEVDNSRTASYINLSPGEYELQIRSTNSDGVWTDNVRKLSVIVIPTFWETHWALLLYTILFIIFTGTIMYIIFYIYKLRHQIYLEQQLANIKLRFFTDISHELRTPLTLISSPVGEVLENEKISHNARKLLTVVHSNTERMLRLVNQILDFRKIENKKMKLLLEKTEVIGLLRKVMDNFKIMAEEKNINFRLQTDQECLYSWIDQDKLEKIVFNLLSNAFKYTPDNKSITVYVSTNENRLVISVKDEGIGIDAKKQQSLFQRFETLVNNNILQPSSGIGLSLVKEMIELHQGSIQVNTATGIGSEFIVSLPLDQKSYEKKENTEFILNDVPPTDNQKPASQPVDERKNVEKTEDIPSPTDNHTDEELISVLIVEDNIELRDFLNNILSGTYKVIEATNGQEGLEQALSHVPDFIISDIMMPVMDGLDMVKAIKEHRDICHIPIILLSSKSSLDDRISGLEQGIDDYITKPFSSTYLKIRIRSLLQQRKQLQELYLKQWSEKEKASPIPFMEITPEKPQIIPFDELFMKQVMEIMHNQMDNSELTVDEFTQKLGMGRTVFYQKLKSIVGLSPVDFIREMRIKRAMQLLETGEYNVSTIAYMTGFNDPKYFSKCFKKKYGVSPSEFQNQ</sequence>
<keyword evidence="14" id="KW-1133">Transmembrane helix</keyword>
<keyword evidence="14" id="KW-0812">Transmembrane</keyword>
<feature type="domain" description="Response regulatory" evidence="17">
    <location>
        <begin position="1196"/>
        <end position="1311"/>
    </location>
</feature>
<dbReference type="EC" id="2.7.13.3" evidence="2"/>
<dbReference type="Gene3D" id="1.10.10.60">
    <property type="entry name" value="Homeodomain-like"/>
    <property type="match status" value="1"/>
</dbReference>
<dbReference type="GO" id="GO:0043565">
    <property type="term" value="F:sequence-specific DNA binding"/>
    <property type="evidence" value="ECO:0007669"/>
    <property type="project" value="InterPro"/>
</dbReference>
<dbReference type="InterPro" id="IPR036097">
    <property type="entry name" value="HisK_dim/P_sf"/>
</dbReference>
<dbReference type="InterPro" id="IPR001789">
    <property type="entry name" value="Sig_transdc_resp-reg_receiver"/>
</dbReference>
<dbReference type="PRINTS" id="PR00344">
    <property type="entry name" value="BCTRLSENSOR"/>
</dbReference>
<dbReference type="InterPro" id="IPR036890">
    <property type="entry name" value="HATPase_C_sf"/>
</dbReference>
<dbReference type="FunFam" id="2.60.40.10:FF:000791">
    <property type="entry name" value="Two-component system sensor histidine kinase/response regulator"/>
    <property type="match status" value="1"/>
</dbReference>
<keyword evidence="3 12" id="KW-0597">Phosphoprotein</keyword>
<evidence type="ECO:0000256" key="9">
    <source>
        <dbReference type="ARBA" id="ARBA00023015"/>
    </source>
</evidence>
<dbReference type="Gene3D" id="3.30.565.10">
    <property type="entry name" value="Histidine kinase-like ATPase, C-terminal domain"/>
    <property type="match status" value="1"/>
</dbReference>
<evidence type="ECO:0000256" key="7">
    <source>
        <dbReference type="ARBA" id="ARBA00022840"/>
    </source>
</evidence>
<feature type="region of interest" description="Disordered" evidence="13">
    <location>
        <begin position="1155"/>
        <end position="1188"/>
    </location>
</feature>
<dbReference type="SMART" id="SM00342">
    <property type="entry name" value="HTH_ARAC"/>
    <property type="match status" value="1"/>
</dbReference>
<dbReference type="InterPro" id="IPR011006">
    <property type="entry name" value="CheY-like_superfamily"/>
</dbReference>
<dbReference type="Gene3D" id="2.130.10.10">
    <property type="entry name" value="YVTN repeat-like/Quinoprotein amine dehydrogenase"/>
    <property type="match status" value="3"/>
</dbReference>
<dbReference type="CDD" id="cd17574">
    <property type="entry name" value="REC_OmpR"/>
    <property type="match status" value="1"/>
</dbReference>
<feature type="modified residue" description="4-aspartylphosphate" evidence="12">
    <location>
        <position position="1244"/>
    </location>
</feature>
<dbReference type="GO" id="GO:0003700">
    <property type="term" value="F:DNA-binding transcription factor activity"/>
    <property type="evidence" value="ECO:0007669"/>
    <property type="project" value="InterPro"/>
</dbReference>
<keyword evidence="19" id="KW-1185">Reference proteome</keyword>
<dbReference type="Gene3D" id="1.10.287.130">
    <property type="match status" value="1"/>
</dbReference>
<dbReference type="PROSITE" id="PS50109">
    <property type="entry name" value="HIS_KIN"/>
    <property type="match status" value="1"/>
</dbReference>
<dbReference type="SMART" id="SM00448">
    <property type="entry name" value="REC"/>
    <property type="match status" value="1"/>
</dbReference>
<dbReference type="Proteomes" id="UP000184192">
    <property type="component" value="Unassembled WGS sequence"/>
</dbReference>
<dbReference type="InterPro" id="IPR018062">
    <property type="entry name" value="HTH_AraC-typ_CS"/>
</dbReference>
<evidence type="ECO:0000313" key="19">
    <source>
        <dbReference type="Proteomes" id="UP000184192"/>
    </source>
</evidence>
<dbReference type="InterPro" id="IPR005467">
    <property type="entry name" value="His_kinase_dom"/>
</dbReference>
<dbReference type="InterPro" id="IPR011123">
    <property type="entry name" value="Y_Y_Y"/>
</dbReference>
<accession>A0A1M6B2J6</accession>
<dbReference type="PANTHER" id="PTHR43547:SF2">
    <property type="entry name" value="HYBRID SIGNAL TRANSDUCTION HISTIDINE KINASE C"/>
    <property type="match status" value="1"/>
</dbReference>
<dbReference type="SUPFAM" id="SSF55874">
    <property type="entry name" value="ATPase domain of HSP90 chaperone/DNA topoisomerase II/histidine kinase"/>
    <property type="match status" value="1"/>
</dbReference>
<dbReference type="SUPFAM" id="SSF52172">
    <property type="entry name" value="CheY-like"/>
    <property type="match status" value="1"/>
</dbReference>
<name>A0A1M6B2J6_9BACE</name>
<keyword evidence="11" id="KW-0804">Transcription</keyword>
<reference evidence="19" key="1">
    <citation type="submission" date="2016-11" db="EMBL/GenBank/DDBJ databases">
        <authorList>
            <person name="Varghese N."/>
            <person name="Submissions S."/>
        </authorList>
    </citation>
    <scope>NUCLEOTIDE SEQUENCE [LARGE SCALE GENOMIC DNA]</scope>
    <source>
        <strain evidence="19">DSM 26884</strain>
    </source>
</reference>
<keyword evidence="5" id="KW-0547">Nucleotide-binding</keyword>
<dbReference type="EMBL" id="FQZN01000002">
    <property type="protein sequence ID" value="SHI42964.1"/>
    <property type="molecule type" value="Genomic_DNA"/>
</dbReference>
<dbReference type="Pfam" id="PF07495">
    <property type="entry name" value="Y_Y_Y"/>
    <property type="match status" value="1"/>
</dbReference>
<dbReference type="RefSeq" id="WP_073312581.1">
    <property type="nucleotide sequence ID" value="NZ_FQZN01000002.1"/>
</dbReference>
<dbReference type="Gene3D" id="3.40.50.2300">
    <property type="match status" value="1"/>
</dbReference>
<organism evidence="18 19">
    <name type="scientific">Bacteroides stercorirosoris</name>
    <dbReference type="NCBI Taxonomy" id="871324"/>
    <lineage>
        <taxon>Bacteria</taxon>
        <taxon>Pseudomonadati</taxon>
        <taxon>Bacteroidota</taxon>
        <taxon>Bacteroidia</taxon>
        <taxon>Bacteroidales</taxon>
        <taxon>Bacteroidaceae</taxon>
        <taxon>Bacteroides</taxon>
    </lineage>
</organism>
<protein>
    <recommendedName>
        <fullName evidence="2">histidine kinase</fullName>
        <ecNumber evidence="2">2.7.13.3</ecNumber>
    </recommendedName>
</protein>
<dbReference type="Pfam" id="PF00072">
    <property type="entry name" value="Response_reg"/>
    <property type="match status" value="1"/>
</dbReference>
<feature type="transmembrane region" description="Helical" evidence="14">
    <location>
        <begin position="879"/>
        <end position="903"/>
    </location>
</feature>
<dbReference type="InterPro" id="IPR018060">
    <property type="entry name" value="HTH_AraC"/>
</dbReference>
<gene>
    <name evidence="18" type="ORF">SAMN05444350_102141</name>
</gene>
<dbReference type="InterPro" id="IPR003661">
    <property type="entry name" value="HisK_dim/P_dom"/>
</dbReference>
<dbReference type="PROSITE" id="PS00041">
    <property type="entry name" value="HTH_ARAC_FAMILY_1"/>
    <property type="match status" value="1"/>
</dbReference>
<feature type="compositionally biased region" description="Basic and acidic residues" evidence="13">
    <location>
        <begin position="1170"/>
        <end position="1181"/>
    </location>
</feature>
<proteinExistence type="predicted"/>
<dbReference type="InterPro" id="IPR004358">
    <property type="entry name" value="Sig_transdc_His_kin-like_C"/>
</dbReference>
<feature type="domain" description="HTH araC/xylS-type" evidence="15">
    <location>
        <begin position="1355"/>
        <end position="1454"/>
    </location>
</feature>
<keyword evidence="9" id="KW-0805">Transcription regulation</keyword>
<evidence type="ECO:0000256" key="13">
    <source>
        <dbReference type="SAM" id="MobiDB-lite"/>
    </source>
</evidence>
<dbReference type="GO" id="GO:0005524">
    <property type="term" value="F:ATP binding"/>
    <property type="evidence" value="ECO:0007669"/>
    <property type="project" value="UniProtKB-KW"/>
</dbReference>
<comment type="catalytic activity">
    <reaction evidence="1">
        <text>ATP + protein L-histidine = ADP + protein N-phospho-L-histidine.</text>
        <dbReference type="EC" id="2.7.13.3"/>
    </reaction>
</comment>
<dbReference type="GO" id="GO:0000155">
    <property type="term" value="F:phosphorelay sensor kinase activity"/>
    <property type="evidence" value="ECO:0007669"/>
    <property type="project" value="InterPro"/>
</dbReference>
<evidence type="ECO:0000256" key="1">
    <source>
        <dbReference type="ARBA" id="ARBA00000085"/>
    </source>
</evidence>
<evidence type="ECO:0000256" key="10">
    <source>
        <dbReference type="ARBA" id="ARBA00023125"/>
    </source>
</evidence>
<keyword evidence="14" id="KW-0472">Membrane</keyword>